<accession>A0AAD8KX25</accession>
<evidence type="ECO:0000256" key="1">
    <source>
        <dbReference type="SAM" id="MobiDB-lite"/>
    </source>
</evidence>
<dbReference type="EMBL" id="JAUHHV010000004">
    <property type="protein sequence ID" value="KAK1428706.1"/>
    <property type="molecule type" value="Genomic_DNA"/>
</dbReference>
<evidence type="ECO:0000313" key="2">
    <source>
        <dbReference type="EMBL" id="KAK1428706.1"/>
    </source>
</evidence>
<organism evidence="2 3">
    <name type="scientific">Tagetes erecta</name>
    <name type="common">African marigold</name>
    <dbReference type="NCBI Taxonomy" id="13708"/>
    <lineage>
        <taxon>Eukaryota</taxon>
        <taxon>Viridiplantae</taxon>
        <taxon>Streptophyta</taxon>
        <taxon>Embryophyta</taxon>
        <taxon>Tracheophyta</taxon>
        <taxon>Spermatophyta</taxon>
        <taxon>Magnoliopsida</taxon>
        <taxon>eudicotyledons</taxon>
        <taxon>Gunneridae</taxon>
        <taxon>Pentapetalae</taxon>
        <taxon>asterids</taxon>
        <taxon>campanulids</taxon>
        <taxon>Asterales</taxon>
        <taxon>Asteraceae</taxon>
        <taxon>Asteroideae</taxon>
        <taxon>Heliantheae alliance</taxon>
        <taxon>Tageteae</taxon>
        <taxon>Tagetes</taxon>
    </lineage>
</organism>
<evidence type="ECO:0000313" key="3">
    <source>
        <dbReference type="Proteomes" id="UP001229421"/>
    </source>
</evidence>
<proteinExistence type="predicted"/>
<name>A0AAD8KX25_TARER</name>
<dbReference type="AlphaFoldDB" id="A0AAD8KX25"/>
<sequence length="99" mass="10895">MGQEFESRSLGCFRSGPSDDEFPSRLVREGLTSGESNLYLMHIGLNYLLGLSVRTNSPPNYFFLILITSTNKPSSPSLSFHNTFLSLNLLACCCCCSCS</sequence>
<comment type="caution">
    <text evidence="2">The sequence shown here is derived from an EMBL/GenBank/DDBJ whole genome shotgun (WGS) entry which is preliminary data.</text>
</comment>
<feature type="region of interest" description="Disordered" evidence="1">
    <location>
        <begin position="1"/>
        <end position="20"/>
    </location>
</feature>
<protein>
    <submittedName>
        <fullName evidence="2">Uncharacterized protein</fullName>
    </submittedName>
</protein>
<dbReference type="Proteomes" id="UP001229421">
    <property type="component" value="Unassembled WGS sequence"/>
</dbReference>
<keyword evidence="3" id="KW-1185">Reference proteome</keyword>
<reference evidence="2" key="1">
    <citation type="journal article" date="2023" name="bioRxiv">
        <title>Improved chromosome-level genome assembly for marigold (Tagetes erecta).</title>
        <authorList>
            <person name="Jiang F."/>
            <person name="Yuan L."/>
            <person name="Wang S."/>
            <person name="Wang H."/>
            <person name="Xu D."/>
            <person name="Wang A."/>
            <person name="Fan W."/>
        </authorList>
    </citation>
    <scope>NUCLEOTIDE SEQUENCE</scope>
    <source>
        <strain evidence="2">WSJ</strain>
        <tissue evidence="2">Leaf</tissue>
    </source>
</reference>
<gene>
    <name evidence="2" type="ORF">QVD17_17545</name>
</gene>